<dbReference type="EMBL" id="CAJVPZ010028063">
    <property type="protein sequence ID" value="CAG8730212.1"/>
    <property type="molecule type" value="Genomic_DNA"/>
</dbReference>
<dbReference type="InterPro" id="IPR005024">
    <property type="entry name" value="Snf7_fam"/>
</dbReference>
<keyword evidence="2" id="KW-1185">Reference proteome</keyword>
<dbReference type="GO" id="GO:0032511">
    <property type="term" value="P:late endosome to vacuole transport via multivesicular body sorting pathway"/>
    <property type="evidence" value="ECO:0007669"/>
    <property type="project" value="TreeGrafter"/>
</dbReference>
<sequence length="291" mass="33509">SKNYYSSKWVKMDTLKEAACRVIQHQEKHGINGVTDNLFTLSSFKAEFASIAMPNVILSDFDLKILITYLESERKILITDSLHEDVNKKENDMIIKFRARNVNVNTKFEITSIDRGIIYIKETCNKLHQQIHDIEERIKEYVFQNLLLVVNSWRTYQDFTLFFRISAKIRNHILQKQSVMAKHRLRQKIHLEKVLSKRVGSLETVEGILLKIQGAATDAEIIDIYNVGANTLHDVMASNGLTADSVDATIDRLQEILADQQEIDEAMKLGNETLLDTTIVQDDELEKELED</sequence>
<feature type="non-terminal residue" evidence="1">
    <location>
        <position position="291"/>
    </location>
</feature>
<dbReference type="OrthoDB" id="10250120at2759"/>
<dbReference type="GO" id="GO:0000815">
    <property type="term" value="C:ESCRT III complex"/>
    <property type="evidence" value="ECO:0007669"/>
    <property type="project" value="TreeGrafter"/>
</dbReference>
<dbReference type="PANTHER" id="PTHR22761">
    <property type="entry name" value="CHARGED MULTIVESICULAR BODY PROTEIN"/>
    <property type="match status" value="1"/>
</dbReference>
<name>A0A9N9IDC9_9GLOM</name>
<dbReference type="GO" id="GO:0009898">
    <property type="term" value="C:cytoplasmic side of plasma membrane"/>
    <property type="evidence" value="ECO:0007669"/>
    <property type="project" value="TreeGrafter"/>
</dbReference>
<dbReference type="Proteomes" id="UP000789396">
    <property type="component" value="Unassembled WGS sequence"/>
</dbReference>
<dbReference type="PANTHER" id="PTHR22761:SF96">
    <property type="entry name" value="BCDNA.GH08385"/>
    <property type="match status" value="1"/>
</dbReference>
<dbReference type="GO" id="GO:0005771">
    <property type="term" value="C:multivesicular body"/>
    <property type="evidence" value="ECO:0007669"/>
    <property type="project" value="TreeGrafter"/>
</dbReference>
<gene>
    <name evidence="1" type="ORF">RFULGI_LOCUS12078</name>
</gene>
<dbReference type="Pfam" id="PF03357">
    <property type="entry name" value="Snf7"/>
    <property type="match status" value="1"/>
</dbReference>
<accession>A0A9N9IDC9</accession>
<evidence type="ECO:0000313" key="1">
    <source>
        <dbReference type="EMBL" id="CAG8730212.1"/>
    </source>
</evidence>
<feature type="non-terminal residue" evidence="1">
    <location>
        <position position="1"/>
    </location>
</feature>
<proteinExistence type="predicted"/>
<organism evidence="1 2">
    <name type="scientific">Racocetra fulgida</name>
    <dbReference type="NCBI Taxonomy" id="60492"/>
    <lineage>
        <taxon>Eukaryota</taxon>
        <taxon>Fungi</taxon>
        <taxon>Fungi incertae sedis</taxon>
        <taxon>Mucoromycota</taxon>
        <taxon>Glomeromycotina</taxon>
        <taxon>Glomeromycetes</taxon>
        <taxon>Diversisporales</taxon>
        <taxon>Gigasporaceae</taxon>
        <taxon>Racocetra</taxon>
    </lineage>
</organism>
<dbReference type="AlphaFoldDB" id="A0A9N9IDC9"/>
<comment type="caution">
    <text evidence="1">The sequence shown here is derived from an EMBL/GenBank/DDBJ whole genome shotgun (WGS) entry which is preliminary data.</text>
</comment>
<protein>
    <submittedName>
        <fullName evidence="1">11947_t:CDS:1</fullName>
    </submittedName>
</protein>
<evidence type="ECO:0000313" key="2">
    <source>
        <dbReference type="Proteomes" id="UP000789396"/>
    </source>
</evidence>
<dbReference type="GO" id="GO:0006900">
    <property type="term" value="P:vesicle budding from membrane"/>
    <property type="evidence" value="ECO:0007669"/>
    <property type="project" value="TreeGrafter"/>
</dbReference>
<reference evidence="1" key="1">
    <citation type="submission" date="2021-06" db="EMBL/GenBank/DDBJ databases">
        <authorList>
            <person name="Kallberg Y."/>
            <person name="Tangrot J."/>
            <person name="Rosling A."/>
        </authorList>
    </citation>
    <scope>NUCLEOTIDE SEQUENCE</scope>
    <source>
        <strain evidence="1">IN212</strain>
    </source>
</reference>